<dbReference type="PANTHER" id="PTHR47410">
    <property type="entry name" value="TOLL-LIKE RECEPTOR 7-RELATED"/>
    <property type="match status" value="1"/>
</dbReference>
<evidence type="ECO:0000256" key="2">
    <source>
        <dbReference type="ARBA" id="ARBA00009634"/>
    </source>
</evidence>
<dbReference type="SMART" id="SM00364">
    <property type="entry name" value="LRR_BAC"/>
    <property type="match status" value="6"/>
</dbReference>
<dbReference type="InterPro" id="IPR032675">
    <property type="entry name" value="LRR_dom_sf"/>
</dbReference>
<dbReference type="KEGG" id="bbel:109476807"/>
<feature type="domain" description="TIR" evidence="18">
    <location>
        <begin position="684"/>
        <end position="828"/>
    </location>
</feature>
<dbReference type="FunFam" id="3.40.50.10140:FF:000001">
    <property type="entry name" value="Toll-like receptor 2"/>
    <property type="match status" value="1"/>
</dbReference>
<sequence>MAKVSLLMSLLSILLLSVAKMSEESRTTVPAILETCSKQGYATEDCSHLHLRQVPQGLPPSTHVLILSHNMLTRLLNSSFQGLSNLETLELGFNSISVIYGGAFTGLEHLTKLTLDRNQLKVSKLFPGVFDRLANLTTLDLSYNYFEVIPSKTFTHTSRLANLNLTHNSLTSLDDTSFAAMANRTFLVLNLSENNLEMITAAAFQPLKKIGHLVVDKGIKGETLLHDLCIALGKTEVTSLSARWIDLRTLNWTTLQPLGTSSIQTLDLSNNALTALADNVFTALASLKTLQLQNNKIFHISSQAFHGLHQSLETLNMKNNTSTPKVIKPSMFEGFTGGKLTHLNLRQNNIQKISKHSFQHCSTLTILDLSHNNMDQRIYGEEFSGLPNLQDLFLSDNKNILLTGDSFKYVPTLKNLLMSKVQHKFRRIAGDPSPFQYLNQLTWLDLSHNNMDYIETGAFTNLSSLKELSLNNNNLYRLWEPGTTVLFLEGLTYLNTIFLSRNGFRQIHKDAFKNLTHLNNLYLSYNKINVLPNNLFQSSTKLSNLDLRNNSMTVINKTVFDPFLSSLKKLYVAGNPLYCTCEMAWFRDWLNNTKADVGNLTRDVLCSYPLKLNKKSILNFDTQICRVNWEHVSRVTMIVTTTFIALYMIVGLLFRNHFHFYIVYTWYLVQAKIRRPQKIPNRGKKYDAFISYCSKDTKKWVQERLIPKLEEEGEPRFKLCIHERDFPAGVPIIENIINSIESSRKTVCLVTKNFLNSEWCKQEFYLAQLGLFEEKNDLLILIVMEDIPDYCLSRYTRLRRFMCQNTYLKWSESPNTQPLFWQRLRRALNTDNRPQRCTTYGAIAVEDEMD</sequence>
<gene>
    <name evidence="20" type="primary">LOC109476807</name>
</gene>
<feature type="chain" id="PRO_5027640073" evidence="17">
    <location>
        <begin position="22"/>
        <end position="850"/>
    </location>
</feature>
<evidence type="ECO:0000256" key="13">
    <source>
        <dbReference type="ARBA" id="ARBA00023180"/>
    </source>
</evidence>
<evidence type="ECO:0000256" key="10">
    <source>
        <dbReference type="ARBA" id="ARBA00022989"/>
    </source>
</evidence>
<dbReference type="InterPro" id="IPR001611">
    <property type="entry name" value="Leu-rich_rpt"/>
</dbReference>
<dbReference type="GO" id="GO:0005768">
    <property type="term" value="C:endosome"/>
    <property type="evidence" value="ECO:0007669"/>
    <property type="project" value="UniProtKB-SubCell"/>
</dbReference>
<organism evidence="19 20">
    <name type="scientific">Branchiostoma belcheri</name>
    <name type="common">Amphioxus</name>
    <dbReference type="NCBI Taxonomy" id="7741"/>
    <lineage>
        <taxon>Eukaryota</taxon>
        <taxon>Metazoa</taxon>
        <taxon>Chordata</taxon>
        <taxon>Cephalochordata</taxon>
        <taxon>Leptocardii</taxon>
        <taxon>Amphioxiformes</taxon>
        <taxon>Branchiostomatidae</taxon>
        <taxon>Branchiostoma</taxon>
    </lineage>
</organism>
<keyword evidence="10 16" id="KW-1133">Transmembrane helix</keyword>
<dbReference type="InterPro" id="IPR003591">
    <property type="entry name" value="Leu-rich_rpt_typical-subtyp"/>
</dbReference>
<dbReference type="SMART" id="SM00255">
    <property type="entry name" value="TIR"/>
    <property type="match status" value="1"/>
</dbReference>
<dbReference type="GeneID" id="109476807"/>
<keyword evidence="3" id="KW-0399">Innate immunity</keyword>
<evidence type="ECO:0000259" key="18">
    <source>
        <dbReference type="PROSITE" id="PS50104"/>
    </source>
</evidence>
<dbReference type="SUPFAM" id="SSF52058">
    <property type="entry name" value="L domain-like"/>
    <property type="match status" value="2"/>
</dbReference>
<dbReference type="GO" id="GO:0007249">
    <property type="term" value="P:canonical NF-kappaB signal transduction"/>
    <property type="evidence" value="ECO:0007669"/>
    <property type="project" value="TreeGrafter"/>
</dbReference>
<comment type="subcellular location">
    <subcellularLocation>
        <location evidence="15">Endomembrane system</location>
        <topology evidence="15">Single-pass type I membrane protein</topology>
    </subcellularLocation>
    <subcellularLocation>
        <location evidence="1">Endosome</location>
    </subcellularLocation>
</comment>
<evidence type="ECO:0000256" key="3">
    <source>
        <dbReference type="ARBA" id="ARBA00022588"/>
    </source>
</evidence>
<evidence type="ECO:0000256" key="7">
    <source>
        <dbReference type="ARBA" id="ARBA00022737"/>
    </source>
</evidence>
<evidence type="ECO:0000256" key="5">
    <source>
        <dbReference type="ARBA" id="ARBA00022692"/>
    </source>
</evidence>
<evidence type="ECO:0000313" key="19">
    <source>
        <dbReference type="Proteomes" id="UP000515135"/>
    </source>
</evidence>
<dbReference type="SUPFAM" id="SSF52200">
    <property type="entry name" value="Toll/Interleukin receptor TIR domain"/>
    <property type="match status" value="1"/>
</dbReference>
<evidence type="ECO:0000256" key="17">
    <source>
        <dbReference type="SAM" id="SignalP"/>
    </source>
</evidence>
<dbReference type="GO" id="GO:0002224">
    <property type="term" value="P:toll-like receptor signaling pathway"/>
    <property type="evidence" value="ECO:0007669"/>
    <property type="project" value="InterPro"/>
</dbReference>
<protein>
    <submittedName>
        <fullName evidence="20">Toll-like receptor 3</fullName>
    </submittedName>
</protein>
<dbReference type="Pfam" id="PF01582">
    <property type="entry name" value="TIR"/>
    <property type="match status" value="1"/>
</dbReference>
<dbReference type="Gene3D" id="3.80.10.10">
    <property type="entry name" value="Ribonuclease Inhibitor"/>
    <property type="match status" value="3"/>
</dbReference>
<dbReference type="SMART" id="SM00369">
    <property type="entry name" value="LRR_TYP"/>
    <property type="match status" value="15"/>
</dbReference>
<evidence type="ECO:0000256" key="8">
    <source>
        <dbReference type="ARBA" id="ARBA00022753"/>
    </source>
</evidence>
<comment type="similarity">
    <text evidence="2">Belongs to the Toll-like receptor family.</text>
</comment>
<evidence type="ECO:0000256" key="12">
    <source>
        <dbReference type="ARBA" id="ARBA00023170"/>
    </source>
</evidence>
<keyword evidence="8" id="KW-0967">Endosome</keyword>
<evidence type="ECO:0000256" key="14">
    <source>
        <dbReference type="ARBA" id="ARBA00023198"/>
    </source>
</evidence>
<feature type="transmembrane region" description="Helical" evidence="16">
    <location>
        <begin position="635"/>
        <end position="654"/>
    </location>
</feature>
<dbReference type="PROSITE" id="PS51450">
    <property type="entry name" value="LRR"/>
    <property type="match status" value="5"/>
</dbReference>
<evidence type="ECO:0000256" key="11">
    <source>
        <dbReference type="ARBA" id="ARBA00023136"/>
    </source>
</evidence>
<dbReference type="Proteomes" id="UP000515135">
    <property type="component" value="Unplaced"/>
</dbReference>
<dbReference type="PIRSF" id="PIRSF037595">
    <property type="entry name" value="Toll-like_receptor"/>
    <property type="match status" value="1"/>
</dbReference>
<keyword evidence="19" id="KW-1185">Reference proteome</keyword>
<keyword evidence="4" id="KW-0433">Leucine-rich repeat</keyword>
<evidence type="ECO:0000256" key="6">
    <source>
        <dbReference type="ARBA" id="ARBA00022729"/>
    </source>
</evidence>
<dbReference type="SMART" id="SM00365">
    <property type="entry name" value="LRR_SD22"/>
    <property type="match status" value="7"/>
</dbReference>
<dbReference type="GO" id="GO:0032755">
    <property type="term" value="P:positive regulation of interleukin-6 production"/>
    <property type="evidence" value="ECO:0007669"/>
    <property type="project" value="TreeGrafter"/>
</dbReference>
<dbReference type="PANTHER" id="PTHR47410:SF5">
    <property type="entry name" value="TOLL-LIKE RECEPTOR 3"/>
    <property type="match status" value="1"/>
</dbReference>
<dbReference type="GO" id="GO:0005886">
    <property type="term" value="C:plasma membrane"/>
    <property type="evidence" value="ECO:0007669"/>
    <property type="project" value="TreeGrafter"/>
</dbReference>
<dbReference type="GO" id="GO:0051607">
    <property type="term" value="P:defense response to virus"/>
    <property type="evidence" value="ECO:0007669"/>
    <property type="project" value="TreeGrafter"/>
</dbReference>
<dbReference type="GO" id="GO:0045087">
    <property type="term" value="P:innate immune response"/>
    <property type="evidence" value="ECO:0007669"/>
    <property type="project" value="UniProtKB-KW"/>
</dbReference>
<evidence type="ECO:0000256" key="4">
    <source>
        <dbReference type="ARBA" id="ARBA00022614"/>
    </source>
</evidence>
<accession>A0A6P4ZUW6</accession>
<reference evidence="20" key="1">
    <citation type="submission" date="2025-08" db="UniProtKB">
        <authorList>
            <consortium name="RefSeq"/>
        </authorList>
    </citation>
    <scope>IDENTIFICATION</scope>
    <source>
        <tissue evidence="20">Gonad</tissue>
    </source>
</reference>
<dbReference type="GO" id="GO:0038187">
    <property type="term" value="F:pattern recognition receptor activity"/>
    <property type="evidence" value="ECO:0007669"/>
    <property type="project" value="TreeGrafter"/>
</dbReference>
<keyword evidence="12" id="KW-0675">Receptor</keyword>
<dbReference type="RefSeq" id="XP_019633391.1">
    <property type="nucleotide sequence ID" value="XM_019777832.1"/>
</dbReference>
<dbReference type="FunFam" id="3.80.10.10:FF:001360">
    <property type="entry name" value="Uncharacterized protein"/>
    <property type="match status" value="1"/>
</dbReference>
<dbReference type="AlphaFoldDB" id="A0A6P4ZUW6"/>
<evidence type="ECO:0000256" key="1">
    <source>
        <dbReference type="ARBA" id="ARBA00004177"/>
    </source>
</evidence>
<dbReference type="InterPro" id="IPR000157">
    <property type="entry name" value="TIR_dom"/>
</dbReference>
<keyword evidence="6 17" id="KW-0732">Signal</keyword>
<keyword evidence="13" id="KW-0325">Glycoprotein</keyword>
<keyword evidence="14" id="KW-0395">Inflammatory response</keyword>
<keyword evidence="9" id="KW-0391">Immunity</keyword>
<keyword evidence="5 16" id="KW-0812">Transmembrane</keyword>
<keyword evidence="11 16" id="KW-0472">Membrane</keyword>
<dbReference type="Pfam" id="PF13855">
    <property type="entry name" value="LRR_8"/>
    <property type="match status" value="6"/>
</dbReference>
<dbReference type="Gene3D" id="3.40.50.10140">
    <property type="entry name" value="Toll/interleukin-1 receptor homology (TIR) domain"/>
    <property type="match status" value="1"/>
</dbReference>
<feature type="signal peptide" evidence="17">
    <location>
        <begin position="1"/>
        <end position="21"/>
    </location>
</feature>
<dbReference type="InterPro" id="IPR035897">
    <property type="entry name" value="Toll_tir_struct_dom_sf"/>
</dbReference>
<dbReference type="InterPro" id="IPR017241">
    <property type="entry name" value="Toll-like_receptor"/>
</dbReference>
<evidence type="ECO:0000256" key="15">
    <source>
        <dbReference type="ARBA" id="ARBA00046288"/>
    </source>
</evidence>
<dbReference type="GO" id="GO:1902533">
    <property type="term" value="P:positive regulation of intracellular signal transduction"/>
    <property type="evidence" value="ECO:0007669"/>
    <property type="project" value="UniProtKB-ARBA"/>
</dbReference>
<proteinExistence type="inferred from homology"/>
<keyword evidence="7" id="KW-0677">Repeat</keyword>
<evidence type="ECO:0000256" key="9">
    <source>
        <dbReference type="ARBA" id="ARBA00022859"/>
    </source>
</evidence>
<dbReference type="SMART" id="SM00082">
    <property type="entry name" value="LRRCT"/>
    <property type="match status" value="1"/>
</dbReference>
<name>A0A6P4ZUW6_BRABE</name>
<dbReference type="InterPro" id="IPR000483">
    <property type="entry name" value="Cys-rich_flank_reg_C"/>
</dbReference>
<evidence type="ECO:0000256" key="16">
    <source>
        <dbReference type="SAM" id="Phobius"/>
    </source>
</evidence>
<dbReference type="OrthoDB" id="10026156at2759"/>
<dbReference type="PROSITE" id="PS50104">
    <property type="entry name" value="TIR"/>
    <property type="match status" value="1"/>
</dbReference>
<evidence type="ECO:0000313" key="20">
    <source>
        <dbReference type="RefSeq" id="XP_019633391.1"/>
    </source>
</evidence>
<dbReference type="GO" id="GO:0004888">
    <property type="term" value="F:transmembrane signaling receptor activity"/>
    <property type="evidence" value="ECO:0007669"/>
    <property type="project" value="InterPro"/>
</dbReference>